<reference evidence="1" key="1">
    <citation type="submission" date="2021-02" db="EMBL/GenBank/DDBJ databases">
        <authorList>
            <person name="Dougan E. K."/>
            <person name="Rhodes N."/>
            <person name="Thang M."/>
            <person name="Chan C."/>
        </authorList>
    </citation>
    <scope>NUCLEOTIDE SEQUENCE</scope>
</reference>
<feature type="non-terminal residue" evidence="1">
    <location>
        <position position="172"/>
    </location>
</feature>
<keyword evidence="2" id="KW-1185">Reference proteome</keyword>
<proteinExistence type="predicted"/>
<comment type="caution">
    <text evidence="1">The sequence shown here is derived from an EMBL/GenBank/DDBJ whole genome shotgun (WGS) entry which is preliminary data.</text>
</comment>
<organism evidence="1 2">
    <name type="scientific">Symbiodinium pilosum</name>
    <name type="common">Dinoflagellate</name>
    <dbReference type="NCBI Taxonomy" id="2952"/>
    <lineage>
        <taxon>Eukaryota</taxon>
        <taxon>Sar</taxon>
        <taxon>Alveolata</taxon>
        <taxon>Dinophyceae</taxon>
        <taxon>Suessiales</taxon>
        <taxon>Symbiodiniaceae</taxon>
        <taxon>Symbiodinium</taxon>
    </lineage>
</organism>
<name>A0A812R7I2_SYMPI</name>
<sequence>MPRTPPSGLLSAVKRAAAIPVAMSGGTSALANWDAASASNSMASTSCNNSLRCSALMPDRPAAPPRCVSRSADATAPVANLIGCWGWCCRTSSGISRRSSGGRRGGFRAGCYFGSREDLACSEHFPLAHLGTGASALTFAGAIPLRLVPGRRLLGSLAGRPKQLWPLASLEL</sequence>
<gene>
    <name evidence="1" type="ORF">SPIL2461_LOCUS10435</name>
</gene>
<dbReference type="EMBL" id="CAJNIZ010019412">
    <property type="protein sequence ID" value="CAE7425799.1"/>
    <property type="molecule type" value="Genomic_DNA"/>
</dbReference>
<dbReference type="Proteomes" id="UP000649617">
    <property type="component" value="Unassembled WGS sequence"/>
</dbReference>
<accession>A0A812R7I2</accession>
<dbReference type="AlphaFoldDB" id="A0A812R7I2"/>
<protein>
    <submittedName>
        <fullName evidence="1">Uncharacterized protein</fullName>
    </submittedName>
</protein>
<evidence type="ECO:0000313" key="1">
    <source>
        <dbReference type="EMBL" id="CAE7425799.1"/>
    </source>
</evidence>
<evidence type="ECO:0000313" key="2">
    <source>
        <dbReference type="Proteomes" id="UP000649617"/>
    </source>
</evidence>